<feature type="non-terminal residue" evidence="1">
    <location>
        <position position="1"/>
    </location>
</feature>
<protein>
    <submittedName>
        <fullName evidence="1">Alpha/beta hydrolase family protein</fullName>
    </submittedName>
</protein>
<dbReference type="EMBL" id="GDID01003731">
    <property type="protein sequence ID" value="JAP92875.1"/>
    <property type="molecule type" value="Transcribed_RNA"/>
</dbReference>
<dbReference type="AlphaFoldDB" id="A0A146KAY1"/>
<feature type="non-terminal residue" evidence="1">
    <location>
        <position position="251"/>
    </location>
</feature>
<sequence>KNLPKASYANSKLRLFKFMDPILNIEITVSMNKAQSPNKLCIIYSHSNTENLESISENLNELSKKLNCTIFSYDYLGFGETGGVPTEQSIIAVANSVFVLIRQSFPESQILLWGRAIGSVPTIKIASENEVEGCVLESPLASALRAVNLNSAMFGNMDSYDNTPSIQFVKCPILIFHGTSDKIINISNGETLYQIREGIQSLQGVKNDMVENYPVVIGKKTWFCKLESAGHNNILSQFMHSVVGVTQQFKM</sequence>
<reference evidence="1" key="1">
    <citation type="submission" date="2015-07" db="EMBL/GenBank/DDBJ databases">
        <title>Adaptation to a free-living lifestyle via gene acquisitions in the diplomonad Trepomonas sp. PC1.</title>
        <authorList>
            <person name="Xu F."/>
            <person name="Jerlstrom-Hultqvist J."/>
            <person name="Kolisko M."/>
            <person name="Simpson A.G.B."/>
            <person name="Roger A.J."/>
            <person name="Svard S.G."/>
            <person name="Andersson J.O."/>
        </authorList>
    </citation>
    <scope>NUCLEOTIDE SEQUENCE</scope>
    <source>
        <strain evidence="1">PC1</strain>
    </source>
</reference>
<gene>
    <name evidence="1" type="ORF">TPC1_15041</name>
</gene>
<organism evidence="1">
    <name type="scientific">Trepomonas sp. PC1</name>
    <dbReference type="NCBI Taxonomy" id="1076344"/>
    <lineage>
        <taxon>Eukaryota</taxon>
        <taxon>Metamonada</taxon>
        <taxon>Diplomonadida</taxon>
        <taxon>Hexamitidae</taxon>
        <taxon>Hexamitinae</taxon>
        <taxon>Trepomonas</taxon>
    </lineage>
</organism>
<keyword evidence="1" id="KW-0378">Hydrolase</keyword>
<dbReference type="InterPro" id="IPR029058">
    <property type="entry name" value="AB_hydrolase_fold"/>
</dbReference>
<dbReference type="PANTHER" id="PTHR12277">
    <property type="entry name" value="ALPHA/BETA HYDROLASE DOMAIN-CONTAINING PROTEIN"/>
    <property type="match status" value="1"/>
</dbReference>
<accession>A0A146KAY1</accession>
<dbReference type="SUPFAM" id="SSF53474">
    <property type="entry name" value="alpha/beta-Hydrolases"/>
    <property type="match status" value="1"/>
</dbReference>
<dbReference type="PANTHER" id="PTHR12277:SF81">
    <property type="entry name" value="PROTEIN ABHD13"/>
    <property type="match status" value="1"/>
</dbReference>
<dbReference type="Gene3D" id="3.40.50.1820">
    <property type="entry name" value="alpha/beta hydrolase"/>
    <property type="match status" value="1"/>
</dbReference>
<evidence type="ECO:0000313" key="1">
    <source>
        <dbReference type="EMBL" id="JAP92875.1"/>
    </source>
</evidence>
<dbReference type="GO" id="GO:0016787">
    <property type="term" value="F:hydrolase activity"/>
    <property type="evidence" value="ECO:0007669"/>
    <property type="project" value="UniProtKB-KW"/>
</dbReference>
<name>A0A146KAY1_9EUKA</name>
<proteinExistence type="predicted"/>